<gene>
    <name evidence="4" type="ordered locus">T1E_4557</name>
</gene>
<evidence type="ECO:0000256" key="1">
    <source>
        <dbReference type="ARBA" id="ARBA00022908"/>
    </source>
</evidence>
<dbReference type="GO" id="GO:0006310">
    <property type="term" value="P:DNA recombination"/>
    <property type="evidence" value="ECO:0007669"/>
    <property type="project" value="UniProtKB-KW"/>
</dbReference>
<dbReference type="Gene3D" id="1.10.443.10">
    <property type="entry name" value="Intergrase catalytic core"/>
    <property type="match status" value="1"/>
</dbReference>
<reference evidence="5" key="1">
    <citation type="journal article" date="2013" name="Microb. Biotechnol.">
        <title>Metabolic potential of the organic-solvent tolerant Pseudomonas putida DOT-T1E deduced from its annotated genome.</title>
        <authorList>
            <person name="Udaondo Z."/>
            <person name="Molina L."/>
            <person name="Daniels C."/>
            <person name="Gomez M.J."/>
            <person name="Molina-Henares M.A."/>
            <person name="Matilla M.A."/>
            <person name="Roca A."/>
            <person name="Fernandez M."/>
            <person name="Duque E."/>
            <person name="Segura A."/>
            <person name="Ramos J.L."/>
        </authorList>
    </citation>
    <scope>NUCLEOTIDE SEQUENCE [LARGE SCALE GENOMIC DNA]</scope>
    <source>
        <strain evidence="5">DOT-T1E</strain>
    </source>
</reference>
<dbReference type="InterPro" id="IPR002104">
    <property type="entry name" value="Integrase_catalytic"/>
</dbReference>
<dbReference type="PANTHER" id="PTHR30349">
    <property type="entry name" value="PHAGE INTEGRASE-RELATED"/>
    <property type="match status" value="1"/>
</dbReference>
<protein>
    <submittedName>
        <fullName evidence="4">Site-specific recombinase, phage integrase famil</fullName>
    </submittedName>
</protein>
<dbReference type="GO" id="GO:0015074">
    <property type="term" value="P:DNA integration"/>
    <property type="evidence" value="ECO:0007669"/>
    <property type="project" value="UniProtKB-KW"/>
</dbReference>
<organism evidence="4 5">
    <name type="scientific">Pseudomonas putida (strain DOT-T1E)</name>
    <dbReference type="NCBI Taxonomy" id="1196325"/>
    <lineage>
        <taxon>Bacteria</taxon>
        <taxon>Pseudomonadati</taxon>
        <taxon>Pseudomonadota</taxon>
        <taxon>Gammaproteobacteria</taxon>
        <taxon>Pseudomonadales</taxon>
        <taxon>Pseudomonadaceae</taxon>
        <taxon>Pseudomonas</taxon>
    </lineage>
</organism>
<evidence type="ECO:0000313" key="5">
    <source>
        <dbReference type="Proteomes" id="UP000006503"/>
    </source>
</evidence>
<dbReference type="EMBL" id="CP003734">
    <property type="protein sequence ID" value="AFO50386.1"/>
    <property type="molecule type" value="Genomic_DNA"/>
</dbReference>
<dbReference type="CDD" id="cd00397">
    <property type="entry name" value="DNA_BRE_C"/>
    <property type="match status" value="1"/>
</dbReference>
<dbReference type="AlphaFoldDB" id="I7CAY7"/>
<sequence length="477" mass="54340">MGRAKQCYIKLGIGSKLATHAPSPNEPPLFNNATGFPVLYFPDGGYCFEFNAYLASLLLDRNYSLVGDRGGTYAQIAADLTPLMRYMHRNRICAMQMSDSGFMNFIDGLNVGRNPDGSPLRDPNRIRAIGSTCLDFLNYMGVFHHRPDFVSPEGAIRGYQKHQVPAFKKKGAGRLRWYHFHLPNPRPDNHRHPVGDISLKKMYSAADSVGSYELQQRNNILLSVFEHTGGRREECNSLLVADLITALERGEPSPKVRLPTLKRGRVHFRYIPVPRVYIQQWMDYVNSTRLVCILEKGVIDDGYLFINIKTGRRLSSTTITKVFQELRASAGIPERTHPHMFRHRFITNKLKSIMLEFDFENQDNFKRALADFSGFYEKLKQWTGHARIDSLERYIHLACNELSDLGPIVEHAQQAEAFRAVSRVLNGVKEKLDKGELTETEYKKEFRRTIETGLGSLFSEAWKSAIYTSNVDAPSNP</sequence>
<dbReference type="InterPro" id="IPR050090">
    <property type="entry name" value="Tyrosine_recombinase_XerCD"/>
</dbReference>
<dbReference type="InterPro" id="IPR013762">
    <property type="entry name" value="Integrase-like_cat_sf"/>
</dbReference>
<dbReference type="PANTHER" id="PTHR30349:SF64">
    <property type="entry name" value="PROPHAGE INTEGRASE INTD-RELATED"/>
    <property type="match status" value="1"/>
</dbReference>
<name>I7CAY7_PSEPT</name>
<dbReference type="Pfam" id="PF00589">
    <property type="entry name" value="Phage_integrase"/>
    <property type="match status" value="1"/>
</dbReference>
<evidence type="ECO:0000313" key="4">
    <source>
        <dbReference type="EMBL" id="AFO50386.1"/>
    </source>
</evidence>
<dbReference type="Proteomes" id="UP000006503">
    <property type="component" value="Chromosome"/>
</dbReference>
<proteinExistence type="predicted"/>
<evidence type="ECO:0000256" key="2">
    <source>
        <dbReference type="ARBA" id="ARBA00023172"/>
    </source>
</evidence>
<evidence type="ECO:0000259" key="3">
    <source>
        <dbReference type="PROSITE" id="PS51898"/>
    </source>
</evidence>
<feature type="domain" description="Tyr recombinase" evidence="3">
    <location>
        <begin position="185"/>
        <end position="407"/>
    </location>
</feature>
<dbReference type="InterPro" id="IPR011010">
    <property type="entry name" value="DNA_brk_join_enz"/>
</dbReference>
<dbReference type="KEGG" id="ppx:T1E_4557"/>
<keyword evidence="1" id="KW-0229">DNA integration</keyword>
<dbReference type="PATRIC" id="fig|1196325.3.peg.4510"/>
<dbReference type="PROSITE" id="PS51898">
    <property type="entry name" value="TYR_RECOMBINASE"/>
    <property type="match status" value="1"/>
</dbReference>
<keyword evidence="2" id="KW-0233">DNA recombination</keyword>
<dbReference type="GO" id="GO:0003677">
    <property type="term" value="F:DNA binding"/>
    <property type="evidence" value="ECO:0007669"/>
    <property type="project" value="InterPro"/>
</dbReference>
<accession>I7CAY7</accession>
<dbReference type="SUPFAM" id="SSF56349">
    <property type="entry name" value="DNA breaking-rejoining enzymes"/>
    <property type="match status" value="1"/>
</dbReference>
<dbReference type="HOGENOM" id="CLU_043394_0_0_6"/>